<protein>
    <submittedName>
        <fullName evidence="2">Alpha/beta hydrolase</fullName>
    </submittedName>
</protein>
<keyword evidence="3" id="KW-1185">Reference proteome</keyword>
<dbReference type="EMBL" id="CP097320">
    <property type="protein sequence ID" value="UQX10377.1"/>
    <property type="molecule type" value="Genomic_DNA"/>
</dbReference>
<evidence type="ECO:0000313" key="3">
    <source>
        <dbReference type="Proteomes" id="UP001056610"/>
    </source>
</evidence>
<gene>
    <name evidence="2" type="ORF">M5I08_19990</name>
</gene>
<accession>A0ABY4QH87</accession>
<evidence type="ECO:0000256" key="1">
    <source>
        <dbReference type="SAM" id="MobiDB-lite"/>
    </source>
</evidence>
<feature type="region of interest" description="Disordered" evidence="1">
    <location>
        <begin position="78"/>
        <end position="98"/>
    </location>
</feature>
<proteinExistence type="predicted"/>
<name>A0ABY4QH87_9MYCO</name>
<keyword evidence="2" id="KW-0378">Hydrolase</keyword>
<dbReference type="RefSeq" id="WP_219068109.1">
    <property type="nucleotide sequence ID" value="NZ_CAJUXY010000030.1"/>
</dbReference>
<organism evidence="2 3">
    <name type="scientific">Candidatus Mycobacterium methanotrophicum</name>
    <dbReference type="NCBI Taxonomy" id="2943498"/>
    <lineage>
        <taxon>Bacteria</taxon>
        <taxon>Bacillati</taxon>
        <taxon>Actinomycetota</taxon>
        <taxon>Actinomycetes</taxon>
        <taxon>Mycobacteriales</taxon>
        <taxon>Mycobacteriaceae</taxon>
        <taxon>Mycobacterium</taxon>
    </lineage>
</organism>
<reference evidence="2" key="1">
    <citation type="submission" date="2022-05" db="EMBL/GenBank/DDBJ databases">
        <title>A methanotrophic Mycobacterium dominates a cave microbial ecosystem.</title>
        <authorList>
            <person name="Van Spanning R.J.M."/>
            <person name="Guan Q."/>
            <person name="Melkonian C."/>
            <person name="Gallant J."/>
            <person name="Polerecky L."/>
            <person name="Flot J.-F."/>
            <person name="Brandt B.W."/>
            <person name="Braster M."/>
            <person name="Iturbe Espinoza P."/>
            <person name="Aerts J."/>
            <person name="Meima-Franke M."/>
            <person name="Piersma S.R."/>
            <person name="Bunduc C."/>
            <person name="Ummels R."/>
            <person name="Pain A."/>
            <person name="Fleming E.J."/>
            <person name="van der Wel N."/>
            <person name="Gherman V.D."/>
            <person name="Sarbu S.M."/>
            <person name="Bodelier P.L.E."/>
            <person name="Bitter W."/>
        </authorList>
    </citation>
    <scope>NUCLEOTIDE SEQUENCE</scope>
    <source>
        <strain evidence="2">Sulfur Cave</strain>
    </source>
</reference>
<sequence length="98" mass="11053">MLISNGLGTPHDAWPAINRSTDTYWVMTWDHRGLGGSERPSDESRINISDHTDDLFAVMDSYGIERSVVIGFHKSQERQLEGGKQPARGAVHARRIHR</sequence>
<dbReference type="GO" id="GO:0016787">
    <property type="term" value="F:hydrolase activity"/>
    <property type="evidence" value="ECO:0007669"/>
    <property type="project" value="UniProtKB-KW"/>
</dbReference>
<evidence type="ECO:0000313" key="2">
    <source>
        <dbReference type="EMBL" id="UQX10377.1"/>
    </source>
</evidence>
<dbReference type="Proteomes" id="UP001056610">
    <property type="component" value="Chromosome"/>
</dbReference>